<dbReference type="InterPro" id="IPR008153">
    <property type="entry name" value="GAE_dom"/>
</dbReference>
<evidence type="ECO:0000259" key="11">
    <source>
        <dbReference type="PROSITE" id="PS50179"/>
    </source>
</evidence>
<dbReference type="SMART" id="SM00809">
    <property type="entry name" value="Alpha_adaptinC2"/>
    <property type="match status" value="1"/>
</dbReference>
<feature type="domain" description="GAE" evidence="12">
    <location>
        <begin position="511"/>
        <end position="630"/>
    </location>
</feature>
<sequence>MMDIDPIIVSTSLEALIARCLIYVCVQFINIHEIKTKKLVQPVWRSCKNNLKRATKNSNEKIDSAAMIAFSGFVQRDPECAPLAAKCILAKIHSMQEWEALQALHLLDICMQTGSASFQAEVGKFRFLNELIRLVSPNCNGIHTPELIKNKIIELLGLWSSQFPKEIKIQDALDMLKKQGVVKDFLFENMPSRATSASKLDSNKVSILNGEKSLLLQKLLKSKKSEDLKAANELIKSMVEEEEQKAERISSMLADIEITSNNVKLLSEMLKSYCDGSGSLNDLELIKELYTTVKQLEPKVQTMLSLEIPENEDTVRKIIKLNYEVNETLKIYNEVLDNLNNKKPINQENEEYLLDLSMSSVSPGKKDFLSESNCERNDFSNNGSANVKELDDFLQMSHPLKGFTPPLPEVVDSQKHEKIKDSVLNVDLFEELNILGKVILNKPNETKIDDKPFNLTDAELSSDNIKKNSQMSDEPLSGTHDSILFEPKNYSLQIKPLGDINIKLEDIIPCPDSIIVSLFDKNDISTELHLAANKPREDVTVFVVTTRSKCKLPLFNFSFQPVVPKDCRLRILPQSRTNLPIYNAFLPQETIVQIILVATLNKEIIPLKYVISYTMDGEMFTEFGETEQLCIN</sequence>
<dbReference type="PANTHER" id="PTHR45905">
    <property type="entry name" value="GOLGI-LOCALIZED, GAMMA-ADAPTIN EAR CONTAINING, ARF BINDING PROTEIN"/>
    <property type="match status" value="1"/>
</dbReference>
<dbReference type="GO" id="GO:0031267">
    <property type="term" value="F:small GTPase binding"/>
    <property type="evidence" value="ECO:0007669"/>
    <property type="project" value="InterPro"/>
</dbReference>
<dbReference type="InterPro" id="IPR013041">
    <property type="entry name" value="Clathrin_app_Ig-like_sf"/>
</dbReference>
<protein>
    <recommendedName>
        <fullName evidence="16">ADP-ribosylation factor-binding protein GGA1</fullName>
    </recommendedName>
</protein>
<evidence type="ECO:0000256" key="3">
    <source>
        <dbReference type="ARBA" id="ARBA00008099"/>
    </source>
</evidence>
<dbReference type="SUPFAM" id="SSF89009">
    <property type="entry name" value="GAT-like domain"/>
    <property type="match status" value="1"/>
</dbReference>
<dbReference type="Gene3D" id="1.20.5.170">
    <property type="match status" value="1"/>
</dbReference>
<evidence type="ECO:0008006" key="16">
    <source>
        <dbReference type="Google" id="ProtNLM"/>
    </source>
</evidence>
<dbReference type="GO" id="GO:0034394">
    <property type="term" value="P:protein localization to cell surface"/>
    <property type="evidence" value="ECO:0007669"/>
    <property type="project" value="TreeGrafter"/>
</dbReference>
<dbReference type="InterPro" id="IPR041198">
    <property type="entry name" value="GGA_N-GAT"/>
</dbReference>
<dbReference type="EnsemblMetazoa" id="XM_029489657.1">
    <property type="protein sequence ID" value="XP_029345517.1"/>
    <property type="gene ID" value="LOC100162523"/>
</dbReference>
<feature type="domain" description="VHS" evidence="11">
    <location>
        <begin position="54"/>
        <end position="184"/>
    </location>
</feature>
<dbReference type="Gene3D" id="2.60.40.1230">
    <property type="match status" value="1"/>
</dbReference>
<organism evidence="14 15">
    <name type="scientific">Acyrthosiphon pisum</name>
    <name type="common">Pea aphid</name>
    <dbReference type="NCBI Taxonomy" id="7029"/>
    <lineage>
        <taxon>Eukaryota</taxon>
        <taxon>Metazoa</taxon>
        <taxon>Ecdysozoa</taxon>
        <taxon>Arthropoda</taxon>
        <taxon>Hexapoda</taxon>
        <taxon>Insecta</taxon>
        <taxon>Pterygota</taxon>
        <taxon>Neoptera</taxon>
        <taxon>Paraneoptera</taxon>
        <taxon>Hemiptera</taxon>
        <taxon>Sternorrhyncha</taxon>
        <taxon>Aphidomorpha</taxon>
        <taxon>Aphidoidea</taxon>
        <taxon>Aphididae</taxon>
        <taxon>Macrosiphini</taxon>
        <taxon>Acyrthosiphon</taxon>
    </lineage>
</organism>
<dbReference type="GO" id="GO:0006886">
    <property type="term" value="P:intracellular protein transport"/>
    <property type="evidence" value="ECO:0007669"/>
    <property type="project" value="InterPro"/>
</dbReference>
<feature type="domain" description="GAT" evidence="13">
    <location>
        <begin position="209"/>
        <end position="337"/>
    </location>
</feature>
<dbReference type="InterPro" id="IPR038425">
    <property type="entry name" value="GAT_sf"/>
</dbReference>
<evidence type="ECO:0000259" key="13">
    <source>
        <dbReference type="PROSITE" id="PS50909"/>
    </source>
</evidence>
<dbReference type="Gene3D" id="1.25.40.90">
    <property type="match status" value="1"/>
</dbReference>
<dbReference type="PROSITE" id="PS50179">
    <property type="entry name" value="VHS"/>
    <property type="match status" value="1"/>
</dbReference>
<keyword evidence="10" id="KW-0175">Coiled coil</keyword>
<comment type="similarity">
    <text evidence="3">Belongs to the GGA protein family.</text>
</comment>
<dbReference type="Pfam" id="PF00790">
    <property type="entry name" value="VHS"/>
    <property type="match status" value="1"/>
</dbReference>
<accession>A0A8R2NQ87</accession>
<dbReference type="AlphaFoldDB" id="A0A8R2NQ87"/>
<dbReference type="GO" id="GO:0043130">
    <property type="term" value="F:ubiquitin binding"/>
    <property type="evidence" value="ECO:0007669"/>
    <property type="project" value="InterPro"/>
</dbReference>
<keyword evidence="15" id="KW-1185">Reference proteome</keyword>
<evidence type="ECO:0000256" key="4">
    <source>
        <dbReference type="ARBA" id="ARBA00022448"/>
    </source>
</evidence>
<proteinExistence type="inferred from homology"/>
<dbReference type="InterPro" id="IPR027422">
    <property type="entry name" value="GGA1-3"/>
</dbReference>
<keyword evidence="8" id="KW-0333">Golgi apparatus</keyword>
<dbReference type="PANTHER" id="PTHR45905:SF1">
    <property type="entry name" value="GOLGI-LOCALIZED, GAMMA-ADAPTIN EAR CONTAINING, ARF BINDING PROTEIN"/>
    <property type="match status" value="1"/>
</dbReference>
<feature type="coiled-coil region" evidence="10">
    <location>
        <begin position="225"/>
        <end position="259"/>
    </location>
</feature>
<evidence type="ECO:0000256" key="7">
    <source>
        <dbReference type="ARBA" id="ARBA00022927"/>
    </source>
</evidence>
<dbReference type="InterPro" id="IPR008942">
    <property type="entry name" value="ENTH_VHS"/>
</dbReference>
<reference evidence="15" key="1">
    <citation type="submission" date="2010-06" db="EMBL/GenBank/DDBJ databases">
        <authorList>
            <person name="Jiang H."/>
            <person name="Abraham K."/>
            <person name="Ali S."/>
            <person name="Alsbrooks S.L."/>
            <person name="Anim B.N."/>
            <person name="Anosike U.S."/>
            <person name="Attaway T."/>
            <person name="Bandaranaike D.P."/>
            <person name="Battles P.K."/>
            <person name="Bell S.N."/>
            <person name="Bell A.V."/>
            <person name="Beltran B."/>
            <person name="Bickham C."/>
            <person name="Bustamante Y."/>
            <person name="Caleb T."/>
            <person name="Canada A."/>
            <person name="Cardenas V."/>
            <person name="Carter K."/>
            <person name="Chacko J."/>
            <person name="Chandrabose M.N."/>
            <person name="Chavez D."/>
            <person name="Chavez A."/>
            <person name="Chen L."/>
            <person name="Chu H.-S."/>
            <person name="Claassen K.J."/>
            <person name="Cockrell R."/>
            <person name="Collins M."/>
            <person name="Cooper J.A."/>
            <person name="Cree A."/>
            <person name="Curry S.M."/>
            <person name="Da Y."/>
            <person name="Dao M.D."/>
            <person name="Das B."/>
            <person name="Davila M.-L."/>
            <person name="Davy-Carroll L."/>
            <person name="Denson S."/>
            <person name="Dinh H."/>
            <person name="Ebong V.E."/>
            <person name="Edwards J.R."/>
            <person name="Egan A."/>
            <person name="El-Daye J."/>
            <person name="Escobedo L."/>
            <person name="Fernandez S."/>
            <person name="Fernando P.R."/>
            <person name="Flagg N."/>
            <person name="Forbes L.D."/>
            <person name="Fowler R.G."/>
            <person name="Fu Q."/>
            <person name="Gabisi R.A."/>
            <person name="Ganer J."/>
            <person name="Garbino Pronczuk A."/>
            <person name="Garcia R.M."/>
            <person name="Garner T."/>
            <person name="Garrett T.E."/>
            <person name="Gonzalez D.A."/>
            <person name="Hamid H."/>
            <person name="Hawkins E.S."/>
            <person name="Hirani K."/>
            <person name="Hogues M.E."/>
            <person name="Hollins B."/>
            <person name="Hsiao C.-H."/>
            <person name="Jabil R."/>
            <person name="James M.L."/>
            <person name="Jhangiani S.N."/>
            <person name="Johnson B."/>
            <person name="Johnson Q."/>
            <person name="Joshi V."/>
            <person name="Kalu J.B."/>
            <person name="Kam C."/>
            <person name="Kashfia A."/>
            <person name="Keebler J."/>
            <person name="Kisamo H."/>
            <person name="Kovar C.L."/>
            <person name="Lago L.A."/>
            <person name="Lai C.-Y."/>
            <person name="Laidlaw J."/>
            <person name="Lara F."/>
            <person name="Le T.-K."/>
            <person name="Lee S.L."/>
            <person name="Legall F.H."/>
            <person name="Lemon S.J."/>
            <person name="Lewis L.R."/>
            <person name="Li B."/>
            <person name="Liu Y."/>
            <person name="Liu Y.-S."/>
            <person name="Lopez J."/>
            <person name="Lozado R.J."/>
            <person name="Lu J."/>
            <person name="Madu R.C."/>
            <person name="Maheshwari M."/>
            <person name="Maheshwari R."/>
            <person name="Malloy K."/>
            <person name="Martinez E."/>
            <person name="Mathew T."/>
            <person name="Mercado I.C."/>
            <person name="Mercado C."/>
            <person name="Meyer B."/>
            <person name="Montgomery K."/>
            <person name="Morgan M.B."/>
            <person name="Munidasa M."/>
            <person name="Nazareth L.V."/>
            <person name="Nelson J."/>
            <person name="Ng B.M."/>
            <person name="Nguyen N.B."/>
            <person name="Nguyen P.Q."/>
            <person name="Nguyen T."/>
            <person name="Obregon M."/>
            <person name="Okwuonu G.O."/>
            <person name="Onwere C.G."/>
            <person name="Orozco G."/>
            <person name="Parra A."/>
            <person name="Patel S."/>
            <person name="Patil S."/>
            <person name="Perez A."/>
            <person name="Perez Y."/>
            <person name="Pham C."/>
            <person name="Primus E.L."/>
            <person name="Pu L.-L."/>
            <person name="Puazo M."/>
            <person name="Qin X."/>
            <person name="Quiroz J.B."/>
            <person name="Reese J."/>
            <person name="Richards S."/>
            <person name="Rives C.M."/>
            <person name="Robberts R."/>
            <person name="Ruiz S.J."/>
            <person name="Ruiz M.J."/>
            <person name="Santibanez J."/>
            <person name="Schneider B.W."/>
            <person name="Sisson I."/>
            <person name="Smith M."/>
            <person name="Sodergren E."/>
            <person name="Song X.-Z."/>
            <person name="Song B.B."/>
            <person name="Summersgill H."/>
            <person name="Thelus R."/>
            <person name="Thornton R.D."/>
            <person name="Trejos Z.Y."/>
            <person name="Usmani K."/>
            <person name="Vattathil S."/>
            <person name="Villasana D."/>
            <person name="Walker D.L."/>
            <person name="Wang S."/>
            <person name="Wang K."/>
            <person name="White C.S."/>
            <person name="Williams A.C."/>
            <person name="Williamson J."/>
            <person name="Wilson K."/>
            <person name="Woghiren I.O."/>
            <person name="Woodworth J.R."/>
            <person name="Worley K.C."/>
            <person name="Wright R.A."/>
            <person name="Wu W."/>
            <person name="Young L."/>
            <person name="Zhang L."/>
            <person name="Zhang J."/>
            <person name="Zhu Y."/>
            <person name="Muzny D.M."/>
            <person name="Weinstock G."/>
            <person name="Gibbs R.A."/>
        </authorList>
    </citation>
    <scope>NUCLEOTIDE SEQUENCE [LARGE SCALE GENOMIC DNA]</scope>
    <source>
        <strain evidence="15">LSR1</strain>
    </source>
</reference>
<evidence type="ECO:0000256" key="10">
    <source>
        <dbReference type="SAM" id="Coils"/>
    </source>
</evidence>
<dbReference type="PROSITE" id="PS50180">
    <property type="entry name" value="GAE"/>
    <property type="match status" value="1"/>
</dbReference>
<dbReference type="GO" id="GO:0035091">
    <property type="term" value="F:phosphatidylinositol binding"/>
    <property type="evidence" value="ECO:0007669"/>
    <property type="project" value="InterPro"/>
</dbReference>
<keyword evidence="5" id="KW-0967">Endosome</keyword>
<dbReference type="GO" id="GO:0005802">
    <property type="term" value="C:trans-Golgi network"/>
    <property type="evidence" value="ECO:0007669"/>
    <property type="project" value="InterPro"/>
</dbReference>
<evidence type="ECO:0000256" key="5">
    <source>
        <dbReference type="ARBA" id="ARBA00022753"/>
    </source>
</evidence>
<dbReference type="InterPro" id="IPR002014">
    <property type="entry name" value="VHS_dom"/>
</dbReference>
<keyword evidence="6" id="KW-0832">Ubl conjugation</keyword>
<dbReference type="SUPFAM" id="SSF49348">
    <property type="entry name" value="Clathrin adaptor appendage domain"/>
    <property type="match status" value="1"/>
</dbReference>
<dbReference type="InterPro" id="IPR004152">
    <property type="entry name" value="GAT_dom"/>
</dbReference>
<reference evidence="14" key="2">
    <citation type="submission" date="2022-06" db="UniProtKB">
        <authorList>
            <consortium name="EnsemblMetazoa"/>
        </authorList>
    </citation>
    <scope>IDENTIFICATION</scope>
</reference>
<evidence type="ECO:0000313" key="14">
    <source>
        <dbReference type="EnsemblMetazoa" id="XP_029345517.1"/>
    </source>
</evidence>
<keyword evidence="4" id="KW-0813">Transport</keyword>
<dbReference type="SUPFAM" id="SSF48464">
    <property type="entry name" value="ENTH/VHS domain"/>
    <property type="match status" value="1"/>
</dbReference>
<evidence type="ECO:0000259" key="12">
    <source>
        <dbReference type="PROSITE" id="PS50180"/>
    </source>
</evidence>
<dbReference type="GO" id="GO:0031901">
    <property type="term" value="C:early endosome membrane"/>
    <property type="evidence" value="ECO:0007669"/>
    <property type="project" value="UniProtKB-SubCell"/>
</dbReference>
<dbReference type="SMART" id="SM00288">
    <property type="entry name" value="VHS"/>
    <property type="match status" value="1"/>
</dbReference>
<comment type="subcellular location">
    <subcellularLocation>
        <location evidence="2">Early endosome membrane</location>
        <topology evidence="2">Peripheral membrane protein</topology>
    </subcellularLocation>
    <subcellularLocation>
        <location evidence="1">Golgi apparatus</location>
        <location evidence="1">trans-Golgi network membrane</location>
        <topology evidence="1">Peripheral membrane protein</topology>
    </subcellularLocation>
</comment>
<dbReference type="Pfam" id="PF03127">
    <property type="entry name" value="GAT"/>
    <property type="match status" value="1"/>
</dbReference>
<dbReference type="Proteomes" id="UP000007819">
    <property type="component" value="Chromosome A2"/>
</dbReference>
<keyword evidence="7" id="KW-0653">Protein transport</keyword>
<evidence type="ECO:0000256" key="8">
    <source>
        <dbReference type="ARBA" id="ARBA00023034"/>
    </source>
</evidence>
<keyword evidence="9" id="KW-0472">Membrane</keyword>
<evidence type="ECO:0000256" key="1">
    <source>
        <dbReference type="ARBA" id="ARBA00004150"/>
    </source>
</evidence>
<dbReference type="OrthoDB" id="447025at2759"/>
<evidence type="ECO:0000256" key="9">
    <source>
        <dbReference type="ARBA" id="ARBA00023136"/>
    </source>
</evidence>
<dbReference type="PROSITE" id="PS50909">
    <property type="entry name" value="GAT"/>
    <property type="match status" value="1"/>
</dbReference>
<dbReference type="Pfam" id="PF02883">
    <property type="entry name" value="Alpha_adaptinC2"/>
    <property type="match status" value="1"/>
</dbReference>
<name>A0A8R2NQ87_ACYPI</name>
<dbReference type="InterPro" id="IPR008152">
    <property type="entry name" value="Clathrin_a/b/g-adaptin_app_Ig"/>
</dbReference>
<evidence type="ECO:0000256" key="2">
    <source>
        <dbReference type="ARBA" id="ARBA00004220"/>
    </source>
</evidence>
<evidence type="ECO:0000313" key="15">
    <source>
        <dbReference type="Proteomes" id="UP000007819"/>
    </source>
</evidence>
<dbReference type="Gene3D" id="1.20.58.160">
    <property type="match status" value="1"/>
</dbReference>
<dbReference type="GO" id="GO:0006893">
    <property type="term" value="P:Golgi to plasma membrane transport"/>
    <property type="evidence" value="ECO:0007669"/>
    <property type="project" value="TreeGrafter"/>
</dbReference>
<evidence type="ECO:0000256" key="6">
    <source>
        <dbReference type="ARBA" id="ARBA00022843"/>
    </source>
</evidence>
<dbReference type="Pfam" id="PF18308">
    <property type="entry name" value="GGA_N-GAT"/>
    <property type="match status" value="1"/>
</dbReference>